<dbReference type="AlphaFoldDB" id="M0MJW5"/>
<dbReference type="EMBL" id="AOMA01000012">
    <property type="protein sequence ID" value="EMA45956.1"/>
    <property type="molecule type" value="Genomic_DNA"/>
</dbReference>
<protein>
    <submittedName>
        <fullName evidence="1">Uncharacterized protein</fullName>
    </submittedName>
</protein>
<evidence type="ECO:0000313" key="2">
    <source>
        <dbReference type="Proteomes" id="UP000011607"/>
    </source>
</evidence>
<accession>M0MJW5</accession>
<comment type="caution">
    <text evidence="1">The sequence shown here is derived from an EMBL/GenBank/DDBJ whole genome shotgun (WGS) entry which is preliminary data.</text>
</comment>
<keyword evidence="2" id="KW-1185">Reference proteome</keyword>
<proteinExistence type="predicted"/>
<name>M0MJW5_9EURY</name>
<sequence>MWSIGSCVASRCRSLESACPPVDFLETVVRPHFVVFRVTAVYSVNTFDREAVFGLGTPASQALRSERRTRVVGLTSRDSSVDGGVCENRAGGVRSSLGVFVLVVRFSYTRPRSSTR</sequence>
<evidence type="ECO:0000313" key="1">
    <source>
        <dbReference type="EMBL" id="EMA45956.1"/>
    </source>
</evidence>
<organism evidence="1 2">
    <name type="scientific">Halobiforma nitratireducens JCM 10879</name>
    <dbReference type="NCBI Taxonomy" id="1227454"/>
    <lineage>
        <taxon>Archaea</taxon>
        <taxon>Methanobacteriati</taxon>
        <taxon>Methanobacteriota</taxon>
        <taxon>Stenosarchaea group</taxon>
        <taxon>Halobacteria</taxon>
        <taxon>Halobacteriales</taxon>
        <taxon>Natrialbaceae</taxon>
        <taxon>Halobiforma</taxon>
    </lineage>
</organism>
<reference evidence="1 2" key="1">
    <citation type="journal article" date="2014" name="PLoS Genet.">
        <title>Phylogenetically driven sequencing of extremely halophilic archaea reveals strategies for static and dynamic osmo-response.</title>
        <authorList>
            <person name="Becker E.A."/>
            <person name="Seitzer P.M."/>
            <person name="Tritt A."/>
            <person name="Larsen D."/>
            <person name="Krusor M."/>
            <person name="Yao A.I."/>
            <person name="Wu D."/>
            <person name="Madern D."/>
            <person name="Eisen J.A."/>
            <person name="Darling A.E."/>
            <person name="Facciotti M.T."/>
        </authorList>
    </citation>
    <scope>NUCLEOTIDE SEQUENCE [LARGE SCALE GENOMIC DNA]</scope>
    <source>
        <strain evidence="1 2">JCM 10879</strain>
    </source>
</reference>
<dbReference type="Proteomes" id="UP000011607">
    <property type="component" value="Unassembled WGS sequence"/>
</dbReference>
<gene>
    <name evidence="1" type="ORF">C446_01718</name>
</gene>